<evidence type="ECO:0000256" key="1">
    <source>
        <dbReference type="SAM" id="Coils"/>
    </source>
</evidence>
<dbReference type="CDD" id="cd01948">
    <property type="entry name" value="EAL"/>
    <property type="match status" value="1"/>
</dbReference>
<dbReference type="Gene3D" id="3.40.50.2300">
    <property type="match status" value="2"/>
</dbReference>
<dbReference type="PANTHER" id="PTHR44757:SF2">
    <property type="entry name" value="BIOFILM ARCHITECTURE MAINTENANCE PROTEIN MBAA"/>
    <property type="match status" value="1"/>
</dbReference>
<dbReference type="InterPro" id="IPR052155">
    <property type="entry name" value="Biofilm_reg_signaling"/>
</dbReference>
<dbReference type="RefSeq" id="WP_209659354.1">
    <property type="nucleotide sequence ID" value="NZ_JAGGLI010000005.1"/>
</dbReference>
<dbReference type="NCBIfam" id="TIGR00254">
    <property type="entry name" value="GGDEF"/>
    <property type="match status" value="1"/>
</dbReference>
<protein>
    <submittedName>
        <fullName evidence="5">Diguanylate cyclase (GGDEF)-like protein</fullName>
    </submittedName>
</protein>
<dbReference type="SUPFAM" id="SSF141868">
    <property type="entry name" value="EAL domain-like"/>
    <property type="match status" value="1"/>
</dbReference>
<dbReference type="CDD" id="cd01949">
    <property type="entry name" value="GGDEF"/>
    <property type="match status" value="1"/>
</dbReference>
<dbReference type="Gene3D" id="3.30.70.270">
    <property type="match status" value="1"/>
</dbReference>
<feature type="coiled-coil region" evidence="1">
    <location>
        <begin position="375"/>
        <end position="405"/>
    </location>
</feature>
<dbReference type="InterPro" id="IPR043128">
    <property type="entry name" value="Rev_trsase/Diguanyl_cyclase"/>
</dbReference>
<feature type="domain" description="EAL" evidence="3">
    <location>
        <begin position="578"/>
        <end position="832"/>
    </location>
</feature>
<accession>A0ABS4KGI1</accession>
<feature type="transmembrane region" description="Helical" evidence="2">
    <location>
        <begin position="9"/>
        <end position="28"/>
    </location>
</feature>
<feature type="transmembrane region" description="Helical" evidence="2">
    <location>
        <begin position="353"/>
        <end position="375"/>
    </location>
</feature>
<dbReference type="Proteomes" id="UP001314903">
    <property type="component" value="Unassembled WGS sequence"/>
</dbReference>
<dbReference type="SMART" id="SM00052">
    <property type="entry name" value="EAL"/>
    <property type="match status" value="1"/>
</dbReference>
<evidence type="ECO:0000313" key="5">
    <source>
        <dbReference type="EMBL" id="MBP2026891.1"/>
    </source>
</evidence>
<keyword evidence="6" id="KW-1185">Reference proteome</keyword>
<keyword evidence="2" id="KW-1133">Transmembrane helix</keyword>
<dbReference type="InterPro" id="IPR029787">
    <property type="entry name" value="Nucleotide_cyclase"/>
</dbReference>
<dbReference type="Pfam" id="PF00990">
    <property type="entry name" value="GGDEF"/>
    <property type="match status" value="1"/>
</dbReference>
<dbReference type="InterPro" id="IPR035919">
    <property type="entry name" value="EAL_sf"/>
</dbReference>
<dbReference type="SMART" id="SM00267">
    <property type="entry name" value="GGDEF"/>
    <property type="match status" value="1"/>
</dbReference>
<dbReference type="EMBL" id="JAGGLI010000005">
    <property type="protein sequence ID" value="MBP2026891.1"/>
    <property type="molecule type" value="Genomic_DNA"/>
</dbReference>
<keyword evidence="2" id="KW-0472">Membrane</keyword>
<dbReference type="InterPro" id="IPR007487">
    <property type="entry name" value="ABC_transpt-TYRBP-like"/>
</dbReference>
<dbReference type="PROSITE" id="PS50887">
    <property type="entry name" value="GGDEF"/>
    <property type="match status" value="1"/>
</dbReference>
<evidence type="ECO:0000256" key="2">
    <source>
        <dbReference type="SAM" id="Phobius"/>
    </source>
</evidence>
<dbReference type="PANTHER" id="PTHR44757">
    <property type="entry name" value="DIGUANYLATE CYCLASE DGCP"/>
    <property type="match status" value="1"/>
</dbReference>
<dbReference type="InterPro" id="IPR001633">
    <property type="entry name" value="EAL_dom"/>
</dbReference>
<organism evidence="5 6">
    <name type="scientific">Acetoanaerobium pronyense</name>
    <dbReference type="NCBI Taxonomy" id="1482736"/>
    <lineage>
        <taxon>Bacteria</taxon>
        <taxon>Bacillati</taxon>
        <taxon>Bacillota</taxon>
        <taxon>Clostridia</taxon>
        <taxon>Peptostreptococcales</taxon>
        <taxon>Filifactoraceae</taxon>
        <taxon>Acetoanaerobium</taxon>
    </lineage>
</organism>
<name>A0ABS4KGI1_9FIRM</name>
<reference evidence="5 6" key="1">
    <citation type="submission" date="2021-03" db="EMBL/GenBank/DDBJ databases">
        <title>Genomic Encyclopedia of Type Strains, Phase IV (KMG-IV): sequencing the most valuable type-strain genomes for metagenomic binning, comparative biology and taxonomic classification.</title>
        <authorList>
            <person name="Goeker M."/>
        </authorList>
    </citation>
    <scope>NUCLEOTIDE SEQUENCE [LARGE SCALE GENOMIC DNA]</scope>
    <source>
        <strain evidence="5 6">DSM 27512</strain>
    </source>
</reference>
<evidence type="ECO:0000259" key="4">
    <source>
        <dbReference type="PROSITE" id="PS50887"/>
    </source>
</evidence>
<proteinExistence type="predicted"/>
<dbReference type="InterPro" id="IPR000160">
    <property type="entry name" value="GGDEF_dom"/>
</dbReference>
<evidence type="ECO:0000313" key="6">
    <source>
        <dbReference type="Proteomes" id="UP001314903"/>
    </source>
</evidence>
<feature type="domain" description="GGDEF" evidence="4">
    <location>
        <begin position="438"/>
        <end position="569"/>
    </location>
</feature>
<keyword evidence="2" id="KW-0812">Transmembrane</keyword>
<dbReference type="Pfam" id="PF00563">
    <property type="entry name" value="EAL"/>
    <property type="match status" value="1"/>
</dbReference>
<gene>
    <name evidence="5" type="ORF">J2Z35_000683</name>
</gene>
<comment type="caution">
    <text evidence="5">The sequence shown here is derived from an EMBL/GenBank/DDBJ whole genome shotgun (WGS) entry which is preliminary data.</text>
</comment>
<sequence length="835" mass="94882">MANSRHRTYTIIIVGIIIATFTLINPMISSSAQTDEKNVLILNSYHRGFLWTDQTVDAITEKFNQNEAYSTSLFIEYMDWKNYPTQANLDLLKQTLKYRYERQEIDIIIATDDAALEFAVTNTKDIFNDAPIIFTGVSTGNYHSLTQDFENVTGVVEEAEIEETLKLAMAINEDIKLVYVLHDYTESGIAMGKSVAQSIKNSRLSAHSISFAPMSVERILEEVKSLPQNSMILITTFHRDSRGTIIDNPLITSMISEIAPVPVFSLYEMSLGHGAIGGKVISGTFQGETAAELAMRVLDGEDIREIDVFKNGTTKLVVDYDELSKFGFPLNKIPKDATIFNKPLSIMDEYKDIVYIGISAITFLSIFLIVLSVALNRLMTAKKKLQENNIELNALYNQISASEEELKQMAYHDNLTGLPNRESLKEDIENHHRYTPDNQGIFMVIDIDDFKYINDTMGHTFGDKMLIDIAKKLRQNLKDELKLYRVGGDEYIVWCSSDLESAEGLAQEISRYFSEATHVGDSILQVDVSMGISIYPQDGSDSDSLMKNADIAMYEAKRLGKGRYIFYNDDMKSTIVERAEIEQKLRTALENNEFELYFQPQFDILKNEIWGVEALIRWKSPTLGTVSPDKFIKIAEDSQKIVAIGKWVFEESCRFAKKLYMMGYYKHTVAVNISVIQLMQEDFNDFILDTIKKYDLSCKTIEIEITESVLMKSIDDVYEKLSILKDIGIRIALDDFGTGYSSLSYLKALPITTLKIDKSFIRDMENDLMTENLTSSIISLAHQLNLEVVAEGVENLGQFERIKKYKGNRIQGYYFAKPMPEEDIIPFIDKISGRI</sequence>
<dbReference type="Gene3D" id="3.20.20.450">
    <property type="entry name" value="EAL domain"/>
    <property type="match status" value="1"/>
</dbReference>
<dbReference type="PROSITE" id="PS50883">
    <property type="entry name" value="EAL"/>
    <property type="match status" value="1"/>
</dbReference>
<dbReference type="Pfam" id="PF04392">
    <property type="entry name" value="ABC_sub_bind"/>
    <property type="match status" value="1"/>
</dbReference>
<keyword evidence="1" id="KW-0175">Coiled coil</keyword>
<evidence type="ECO:0000259" key="3">
    <source>
        <dbReference type="PROSITE" id="PS50883"/>
    </source>
</evidence>
<dbReference type="SUPFAM" id="SSF55073">
    <property type="entry name" value="Nucleotide cyclase"/>
    <property type="match status" value="1"/>
</dbReference>